<name>E4ZGZ5_LEPMJ</name>
<dbReference type="Proteomes" id="UP000002668">
    <property type="component" value="Genome"/>
</dbReference>
<gene>
    <name evidence="1" type="ORF">LEMA_P066910.1</name>
</gene>
<proteinExistence type="predicted"/>
<evidence type="ECO:0000313" key="1">
    <source>
        <dbReference type="EMBL" id="CBX90565.1"/>
    </source>
</evidence>
<dbReference type="EMBL" id="FP929064">
    <property type="protein sequence ID" value="CBX90565.1"/>
    <property type="molecule type" value="Genomic_DNA"/>
</dbReference>
<dbReference type="InParanoid" id="E4ZGZ5"/>
<keyword evidence="2" id="KW-1185">Reference proteome</keyword>
<sequence>MSTLGKFLDDCKAAIIEAYDPNIKGTSRDDTLAASDVVSGKKVYRSDVGFASCQHYLSDLRKIQVLTSPKAKDEGRKFRIYIPSNDEAEIKELCMNTFPDHNNELFVQCGHAECTVGNLTGRITIVLRDAIEAEKAFLGL</sequence>
<dbReference type="VEuPathDB" id="FungiDB:LEMA_P066910.1"/>
<dbReference type="GeneID" id="13291829"/>
<evidence type="ECO:0000313" key="2">
    <source>
        <dbReference type="Proteomes" id="UP000002668"/>
    </source>
</evidence>
<accession>E4ZGZ5</accession>
<dbReference type="HOGENOM" id="CLU_1835498_0_0_1"/>
<protein>
    <submittedName>
        <fullName evidence="1">Uncharacterized protein</fullName>
    </submittedName>
</protein>
<reference evidence="2" key="1">
    <citation type="journal article" date="2011" name="Nat. Commun.">
        <title>Effector diversification within compartments of the Leptosphaeria maculans genome affected by Repeat-Induced Point mutations.</title>
        <authorList>
            <person name="Rouxel T."/>
            <person name="Grandaubert J."/>
            <person name="Hane J.K."/>
            <person name="Hoede C."/>
            <person name="van de Wouw A.P."/>
            <person name="Couloux A."/>
            <person name="Dominguez V."/>
            <person name="Anthouard V."/>
            <person name="Bally P."/>
            <person name="Bourras S."/>
            <person name="Cozijnsen A.J."/>
            <person name="Ciuffetti L.M."/>
            <person name="Degrave A."/>
            <person name="Dilmaghani A."/>
            <person name="Duret L."/>
            <person name="Fudal I."/>
            <person name="Goodwin S.B."/>
            <person name="Gout L."/>
            <person name="Glaser N."/>
            <person name="Linglin J."/>
            <person name="Kema G.H.J."/>
            <person name="Lapalu N."/>
            <person name="Lawrence C.B."/>
            <person name="May K."/>
            <person name="Meyer M."/>
            <person name="Ollivier B."/>
            <person name="Poulain J."/>
            <person name="Schoch C.L."/>
            <person name="Simon A."/>
            <person name="Spatafora J.W."/>
            <person name="Stachowiak A."/>
            <person name="Turgeon B.G."/>
            <person name="Tyler B.M."/>
            <person name="Vincent D."/>
            <person name="Weissenbach J."/>
            <person name="Amselem J."/>
            <person name="Quesneville H."/>
            <person name="Oliver R.P."/>
            <person name="Wincker P."/>
            <person name="Balesdent M.-H."/>
            <person name="Howlett B.J."/>
        </authorList>
    </citation>
    <scope>NUCLEOTIDE SEQUENCE [LARGE SCALE GENOMIC DNA]</scope>
    <source>
        <strain evidence="2">JN3 / isolate v23.1.3 / race Av1-4-5-6-7-8</strain>
    </source>
</reference>
<organism evidence="1 2">
    <name type="scientific">Leptosphaeria maculans (strain JN3 / isolate v23.1.3 / race Av1-4-5-6-7-8)</name>
    <name type="common">Blackleg fungus</name>
    <name type="synonym">Phoma lingam</name>
    <dbReference type="NCBI Taxonomy" id="985895"/>
    <lineage>
        <taxon>Eukaryota</taxon>
        <taxon>Fungi</taxon>
        <taxon>Dikarya</taxon>
        <taxon>Ascomycota</taxon>
        <taxon>Pezizomycotina</taxon>
        <taxon>Dothideomycetes</taxon>
        <taxon>Pleosporomycetidae</taxon>
        <taxon>Pleosporales</taxon>
        <taxon>Pleosporineae</taxon>
        <taxon>Leptosphaeriaceae</taxon>
        <taxon>Plenodomus</taxon>
        <taxon>Plenodomus lingam/Leptosphaeria maculans species complex</taxon>
    </lineage>
</organism>
<dbReference type="AlphaFoldDB" id="E4ZGZ5"/>